<dbReference type="OrthoDB" id="156689at2"/>
<dbReference type="SUPFAM" id="SSF56563">
    <property type="entry name" value="Major capsid protein gp5"/>
    <property type="match status" value="1"/>
</dbReference>
<dbReference type="EMBL" id="AVPG01000004">
    <property type="protein sequence ID" value="KGX88006.1"/>
    <property type="molecule type" value="Genomic_DNA"/>
</dbReference>
<organism evidence="3 4">
    <name type="scientific">Pontibacillus litoralis JSM 072002</name>
    <dbReference type="NCBI Taxonomy" id="1385512"/>
    <lineage>
        <taxon>Bacteria</taxon>
        <taxon>Bacillati</taxon>
        <taxon>Bacillota</taxon>
        <taxon>Bacilli</taxon>
        <taxon>Bacillales</taxon>
        <taxon>Bacillaceae</taxon>
        <taxon>Pontibacillus</taxon>
    </lineage>
</organism>
<evidence type="ECO:0000256" key="1">
    <source>
        <dbReference type="ARBA" id="ARBA00004328"/>
    </source>
</evidence>
<dbReference type="RefSeq" id="WP_052127135.1">
    <property type="nucleotide sequence ID" value="NZ_AVPG01000004.1"/>
</dbReference>
<evidence type="ECO:0000313" key="4">
    <source>
        <dbReference type="Proteomes" id="UP000030401"/>
    </source>
</evidence>
<evidence type="ECO:0000259" key="2">
    <source>
        <dbReference type="Pfam" id="PF05065"/>
    </source>
</evidence>
<comment type="subcellular location">
    <subcellularLocation>
        <location evidence="1">Virion</location>
    </subcellularLocation>
</comment>
<sequence length="312" mass="35115">MSKKMKLNLQFFGQQTFNPDNVMMSDSKDGVIPKEQGTLIMQDVMQNSKIMQLGVYEEMDKQEKTFDYFAEGPGAYWVNEGERIQTSKAKWLKITMTAKKLGVILPVSREYLQYSMSDFFEKMRPKISEAFYKKFDEAGILNINNPFSQSIEQSVTNAGHIVEGEITGSNILSMEDHLLESDFEANAFISKNQNATALRQATVGEGNLQQPIYDRSAKKIDGLPVVNLKSTSMKKGTLYTGDFDQLYYGIPFDISYKLAEEGTISTITDQDGNPINLFEREMVAMRATMDVAVMIVNDNAFAKLQPASQPEA</sequence>
<dbReference type="STRING" id="1385512.N784_13045"/>
<dbReference type="Pfam" id="PF05065">
    <property type="entry name" value="Phage_capsid"/>
    <property type="match status" value="1"/>
</dbReference>
<reference evidence="3 4" key="1">
    <citation type="submission" date="2013-08" db="EMBL/GenBank/DDBJ databases">
        <authorList>
            <person name="Huang J."/>
            <person name="Wang G."/>
        </authorList>
    </citation>
    <scope>NUCLEOTIDE SEQUENCE [LARGE SCALE GENOMIC DNA]</scope>
    <source>
        <strain evidence="3 4">JSM 072002</strain>
    </source>
</reference>
<comment type="caution">
    <text evidence="3">The sequence shown here is derived from an EMBL/GenBank/DDBJ whole genome shotgun (WGS) entry which is preliminary data.</text>
</comment>
<dbReference type="Proteomes" id="UP000030401">
    <property type="component" value="Unassembled WGS sequence"/>
</dbReference>
<dbReference type="InterPro" id="IPR054612">
    <property type="entry name" value="Phage_capsid-like_C"/>
</dbReference>
<feature type="domain" description="Phage capsid-like C-terminal" evidence="2">
    <location>
        <begin position="31"/>
        <end position="305"/>
    </location>
</feature>
<proteinExistence type="predicted"/>
<dbReference type="AlphaFoldDB" id="A0A0A5G4I3"/>
<accession>A0A0A5G4I3</accession>
<name>A0A0A5G4I3_9BACI</name>
<evidence type="ECO:0000313" key="3">
    <source>
        <dbReference type="EMBL" id="KGX88006.1"/>
    </source>
</evidence>
<dbReference type="eggNOG" id="COG4653">
    <property type="taxonomic scope" value="Bacteria"/>
</dbReference>
<protein>
    <submittedName>
        <fullName evidence="3">Head protein</fullName>
    </submittedName>
</protein>
<dbReference type="InterPro" id="IPR024455">
    <property type="entry name" value="Phage_capsid"/>
</dbReference>
<gene>
    <name evidence="3" type="ORF">N784_13045</name>
</gene>
<dbReference type="NCBIfam" id="TIGR01554">
    <property type="entry name" value="major_cap_HK97"/>
    <property type="match status" value="1"/>
</dbReference>
<keyword evidence="4" id="KW-1185">Reference proteome</keyword>